<dbReference type="PANTHER" id="PTHR30511:SF0">
    <property type="entry name" value="ALANINE RACEMASE, CATABOLIC-RELATED"/>
    <property type="match status" value="1"/>
</dbReference>
<keyword evidence="3" id="KW-0413">Isomerase</keyword>
<dbReference type="EMBL" id="PDLK01000002">
    <property type="protein sequence ID" value="PHH02796.1"/>
    <property type="molecule type" value="Genomic_DNA"/>
</dbReference>
<dbReference type="GO" id="GO:0030170">
    <property type="term" value="F:pyridoxal phosphate binding"/>
    <property type="evidence" value="ECO:0007669"/>
    <property type="project" value="TreeGrafter"/>
</dbReference>
<dbReference type="InterPro" id="IPR011079">
    <property type="entry name" value="Ala_racemase_C"/>
</dbReference>
<accession>A0A855EU90</accession>
<dbReference type="InterPro" id="IPR000821">
    <property type="entry name" value="Ala_racemase"/>
</dbReference>
<organism evidence="7 8">
    <name type="scientific">Leclercia adecarboxylata</name>
    <dbReference type="NCBI Taxonomy" id="83655"/>
    <lineage>
        <taxon>Bacteria</taxon>
        <taxon>Pseudomonadati</taxon>
        <taxon>Pseudomonadota</taxon>
        <taxon>Gammaproteobacteria</taxon>
        <taxon>Enterobacterales</taxon>
        <taxon>Enterobacteriaceae</taxon>
        <taxon>Leclercia</taxon>
    </lineage>
</organism>
<comment type="cofactor">
    <cofactor evidence="1">
        <name>pyridoxal 5'-phosphate</name>
        <dbReference type="ChEBI" id="CHEBI:597326"/>
    </cofactor>
</comment>
<dbReference type="GO" id="GO:0005829">
    <property type="term" value="C:cytosol"/>
    <property type="evidence" value="ECO:0007669"/>
    <property type="project" value="TreeGrafter"/>
</dbReference>
<dbReference type="GO" id="GO:0030632">
    <property type="term" value="P:D-alanine biosynthetic process"/>
    <property type="evidence" value="ECO:0007669"/>
    <property type="project" value="TreeGrafter"/>
</dbReference>
<sequence length="89" mass="9470">MAGIPTTRPQVPPVWTDGARTQVAGAVSVDIITVDLIPYQQAGIGNRVKLWGKKILINEDAYAVGTVGNELTCALAPRVPVGVIWFSAR</sequence>
<dbReference type="Gene3D" id="2.40.37.10">
    <property type="entry name" value="Lyase, Ornithine Decarboxylase, Chain A, domain 1"/>
    <property type="match status" value="1"/>
</dbReference>
<reference evidence="8" key="1">
    <citation type="submission" date="2017-09" db="EMBL/GenBank/DDBJ databases">
        <title>FDA dAtabase for Regulatory Grade micrObial Sequences (FDA-ARGOS): Supporting development and validation of Infectious Disease Dx tests.</title>
        <authorList>
            <person name="Minogue T."/>
            <person name="Wolcott M."/>
            <person name="Wasieloski L."/>
            <person name="Aguilar W."/>
            <person name="Moore D."/>
            <person name="Tallon L."/>
            <person name="Sadzewicz L."/>
            <person name="Ott S."/>
            <person name="Zhao X."/>
            <person name="Nagaraj S."/>
            <person name="Vavikolanu K."/>
            <person name="Aluvathingal J."/>
            <person name="Nadendla S."/>
            <person name="Sichtig H."/>
        </authorList>
    </citation>
    <scope>NUCLEOTIDE SEQUENCE [LARGE SCALE GENOMIC DNA]</scope>
    <source>
        <strain evidence="8">FDAARGOS_404</strain>
    </source>
</reference>
<dbReference type="SMART" id="SM01005">
    <property type="entry name" value="Ala_racemase_C"/>
    <property type="match status" value="1"/>
</dbReference>
<evidence type="ECO:0000313" key="8">
    <source>
        <dbReference type="Proteomes" id="UP000222768"/>
    </source>
</evidence>
<evidence type="ECO:0000256" key="3">
    <source>
        <dbReference type="ARBA" id="ARBA00023235"/>
    </source>
</evidence>
<protein>
    <recommendedName>
        <fullName evidence="5">Alanine racemase, catabolic</fullName>
    </recommendedName>
</protein>
<dbReference type="PANTHER" id="PTHR30511">
    <property type="entry name" value="ALANINE RACEMASE"/>
    <property type="match status" value="1"/>
</dbReference>
<feature type="domain" description="Alanine racemase C-terminal" evidence="6">
    <location>
        <begin position="6"/>
        <end position="84"/>
    </location>
</feature>
<evidence type="ECO:0000256" key="5">
    <source>
        <dbReference type="ARBA" id="ARBA00040146"/>
    </source>
</evidence>
<evidence type="ECO:0000256" key="4">
    <source>
        <dbReference type="ARBA" id="ARBA00037715"/>
    </source>
</evidence>
<comment type="caution">
    <text evidence="7">The sequence shown here is derived from an EMBL/GenBank/DDBJ whole genome shotgun (WGS) entry which is preliminary data.</text>
</comment>
<comment type="function">
    <text evidence="4">Isomerizes L-alanine to D-alanine which is then oxidized to pyruvate by DadA.</text>
</comment>
<evidence type="ECO:0000256" key="2">
    <source>
        <dbReference type="ARBA" id="ARBA00022898"/>
    </source>
</evidence>
<gene>
    <name evidence="7" type="ORF">CRX53_01870</name>
</gene>
<dbReference type="Pfam" id="PF00842">
    <property type="entry name" value="Ala_racemase_C"/>
    <property type="match status" value="1"/>
</dbReference>
<dbReference type="Proteomes" id="UP000222768">
    <property type="component" value="Unassembled WGS sequence"/>
</dbReference>
<evidence type="ECO:0000259" key="6">
    <source>
        <dbReference type="SMART" id="SM01005"/>
    </source>
</evidence>
<dbReference type="AlphaFoldDB" id="A0A855EU90"/>
<dbReference type="GO" id="GO:0008784">
    <property type="term" value="F:alanine racemase activity"/>
    <property type="evidence" value="ECO:0007669"/>
    <property type="project" value="TreeGrafter"/>
</dbReference>
<evidence type="ECO:0000256" key="1">
    <source>
        <dbReference type="ARBA" id="ARBA00001933"/>
    </source>
</evidence>
<name>A0A855EU90_9ENTR</name>
<evidence type="ECO:0000313" key="7">
    <source>
        <dbReference type="EMBL" id="PHH02796.1"/>
    </source>
</evidence>
<dbReference type="SUPFAM" id="SSF50621">
    <property type="entry name" value="Alanine racemase C-terminal domain-like"/>
    <property type="match status" value="1"/>
</dbReference>
<dbReference type="InterPro" id="IPR009006">
    <property type="entry name" value="Ala_racemase/Decarboxylase_C"/>
</dbReference>
<keyword evidence="2" id="KW-0663">Pyridoxal phosphate</keyword>
<proteinExistence type="predicted"/>
<dbReference type="RefSeq" id="WP_081921620.1">
    <property type="nucleotide sequence ID" value="NZ_CBCXZU010000001.1"/>
</dbReference>